<evidence type="ECO:0000313" key="3">
    <source>
        <dbReference type="EMBL" id="MBI5249706.1"/>
    </source>
</evidence>
<dbReference type="InterPro" id="IPR001789">
    <property type="entry name" value="Sig_transdc_resp-reg_receiver"/>
</dbReference>
<dbReference type="EMBL" id="JACRDE010000255">
    <property type="protein sequence ID" value="MBI5249706.1"/>
    <property type="molecule type" value="Genomic_DNA"/>
</dbReference>
<feature type="domain" description="Response regulatory" evidence="2">
    <location>
        <begin position="2"/>
        <end position="134"/>
    </location>
</feature>
<dbReference type="AlphaFoldDB" id="A0A9D6Z619"/>
<dbReference type="Pfam" id="PF00072">
    <property type="entry name" value="Response_reg"/>
    <property type="match status" value="1"/>
</dbReference>
<protein>
    <submittedName>
        <fullName evidence="3">Response regulator</fullName>
    </submittedName>
</protein>
<dbReference type="CDD" id="cd00156">
    <property type="entry name" value="REC"/>
    <property type="match status" value="1"/>
</dbReference>
<dbReference type="Gene3D" id="3.40.50.2300">
    <property type="match status" value="1"/>
</dbReference>
<dbReference type="SUPFAM" id="SSF52172">
    <property type="entry name" value="CheY-like"/>
    <property type="match status" value="1"/>
</dbReference>
<feature type="non-terminal residue" evidence="3">
    <location>
        <position position="271"/>
    </location>
</feature>
<dbReference type="InterPro" id="IPR011006">
    <property type="entry name" value="CheY-like_superfamily"/>
</dbReference>
<feature type="modified residue" description="4-aspartylphosphate" evidence="1">
    <location>
        <position position="51"/>
    </location>
</feature>
<gene>
    <name evidence="3" type="ORF">HY912_09440</name>
</gene>
<accession>A0A9D6Z619</accession>
<proteinExistence type="predicted"/>
<comment type="caution">
    <text evidence="3">The sequence shown here is derived from an EMBL/GenBank/DDBJ whole genome shotgun (WGS) entry which is preliminary data.</text>
</comment>
<evidence type="ECO:0000256" key="1">
    <source>
        <dbReference type="PROSITE-ProRule" id="PRU00169"/>
    </source>
</evidence>
<keyword evidence="1" id="KW-0597">Phosphoprotein</keyword>
<evidence type="ECO:0000259" key="2">
    <source>
        <dbReference type="PROSITE" id="PS50110"/>
    </source>
</evidence>
<dbReference type="GO" id="GO:0000160">
    <property type="term" value="P:phosphorelay signal transduction system"/>
    <property type="evidence" value="ECO:0007669"/>
    <property type="project" value="InterPro"/>
</dbReference>
<dbReference type="PROSITE" id="PS50110">
    <property type="entry name" value="RESPONSE_REGULATORY"/>
    <property type="match status" value="1"/>
</dbReference>
<reference evidence="3" key="1">
    <citation type="submission" date="2020-07" db="EMBL/GenBank/DDBJ databases">
        <title>Huge and variable diversity of episymbiotic CPR bacteria and DPANN archaea in groundwater ecosystems.</title>
        <authorList>
            <person name="He C.Y."/>
            <person name="Keren R."/>
            <person name="Whittaker M."/>
            <person name="Farag I.F."/>
            <person name="Doudna J."/>
            <person name="Cate J.H.D."/>
            <person name="Banfield J.F."/>
        </authorList>
    </citation>
    <scope>NUCLEOTIDE SEQUENCE</scope>
    <source>
        <strain evidence="3">NC_groundwater_1664_Pr3_B-0.1um_52_9</strain>
    </source>
</reference>
<organism evidence="3 4">
    <name type="scientific">Desulfomonile tiedjei</name>
    <dbReference type="NCBI Taxonomy" id="2358"/>
    <lineage>
        <taxon>Bacteria</taxon>
        <taxon>Pseudomonadati</taxon>
        <taxon>Thermodesulfobacteriota</taxon>
        <taxon>Desulfomonilia</taxon>
        <taxon>Desulfomonilales</taxon>
        <taxon>Desulfomonilaceae</taxon>
        <taxon>Desulfomonile</taxon>
    </lineage>
</organism>
<sequence length="271" mass="30588">MKIFFLEDDSDLRDVIKSRLENAGHTVIEWGYMRGAVEEISNGDFDLLIVDMELPEYLETPGELLRDAGVRVLEDLARSNDIIPPTIFLTAYEYLDSENRIDALHLMNFGRDVLTYVRKDINQLRELLKTVDRVRVKVEKLKESGGVIGSVSPHFSGQVQISAEFQEQGVAITYSESRSKTAFASVSRDHLSALVRRIQEVLSEVTGLEWEKPDTGSYCSDINIPPHVSKCALAKLAEAGYLLYQAIFLANPKSEIANIGNRLRKAARRKW</sequence>
<name>A0A9D6Z619_9BACT</name>
<evidence type="ECO:0000313" key="4">
    <source>
        <dbReference type="Proteomes" id="UP000807825"/>
    </source>
</evidence>
<dbReference type="Proteomes" id="UP000807825">
    <property type="component" value="Unassembled WGS sequence"/>
</dbReference>